<evidence type="ECO:0000256" key="1">
    <source>
        <dbReference type="SAM" id="MobiDB-lite"/>
    </source>
</evidence>
<proteinExistence type="predicted"/>
<dbReference type="Proteomes" id="UP000011115">
    <property type="component" value="Unassembled WGS sequence"/>
</dbReference>
<accession>M1D9B4</accession>
<reference evidence="2" key="2">
    <citation type="submission" date="2015-06" db="UniProtKB">
        <authorList>
            <consortium name="EnsemblPlants"/>
        </authorList>
    </citation>
    <scope>IDENTIFICATION</scope>
    <source>
        <strain evidence="2">DM1-3 516 R44</strain>
    </source>
</reference>
<dbReference type="InParanoid" id="M1D9B4"/>
<dbReference type="EnsemblPlants" id="PGSC0003DMT400085348">
    <property type="protein sequence ID" value="PGSC0003DMT400085348"/>
    <property type="gene ID" value="PGSC0003DMG400034919"/>
</dbReference>
<dbReference type="PaxDb" id="4113-PGSC0003DMT400085348"/>
<sequence length="170" mass="19052">MRSELAELILMKYTLRPCTMKKCISWQIRQGVLVQTIQGRVEINVGIGTVIMVGEIEIGNGVSVVQIGGNGDKYRYVPPHERQKPKESRVDPKNFRTEDMLARILNKVEGSDKVLKKMKDDVSSLNETIISHSVSIKQLETQMSQILAHLNPRPKGGLPSDTMVNPKNES</sequence>
<keyword evidence="3" id="KW-1185">Reference proteome</keyword>
<dbReference type="Gramene" id="PGSC0003DMT400085348">
    <property type="protein sequence ID" value="PGSC0003DMT400085348"/>
    <property type="gene ID" value="PGSC0003DMG400034919"/>
</dbReference>
<feature type="region of interest" description="Disordered" evidence="1">
    <location>
        <begin position="150"/>
        <end position="170"/>
    </location>
</feature>
<protein>
    <submittedName>
        <fullName evidence="2">Integrase core domain containing protein</fullName>
    </submittedName>
</protein>
<dbReference type="HOGENOM" id="CLU_1573411_0_0_1"/>
<dbReference type="AlphaFoldDB" id="M1D9B4"/>
<name>M1D9B4_SOLTU</name>
<reference evidence="3" key="1">
    <citation type="journal article" date="2011" name="Nature">
        <title>Genome sequence and analysis of the tuber crop potato.</title>
        <authorList>
            <consortium name="The Potato Genome Sequencing Consortium"/>
        </authorList>
    </citation>
    <scope>NUCLEOTIDE SEQUENCE [LARGE SCALE GENOMIC DNA]</scope>
    <source>
        <strain evidence="3">cv. DM1-3 516 R44</strain>
    </source>
</reference>
<evidence type="ECO:0000313" key="3">
    <source>
        <dbReference type="Proteomes" id="UP000011115"/>
    </source>
</evidence>
<organism evidence="2 3">
    <name type="scientific">Solanum tuberosum</name>
    <name type="common">Potato</name>
    <dbReference type="NCBI Taxonomy" id="4113"/>
    <lineage>
        <taxon>Eukaryota</taxon>
        <taxon>Viridiplantae</taxon>
        <taxon>Streptophyta</taxon>
        <taxon>Embryophyta</taxon>
        <taxon>Tracheophyta</taxon>
        <taxon>Spermatophyta</taxon>
        <taxon>Magnoliopsida</taxon>
        <taxon>eudicotyledons</taxon>
        <taxon>Gunneridae</taxon>
        <taxon>Pentapetalae</taxon>
        <taxon>asterids</taxon>
        <taxon>lamiids</taxon>
        <taxon>Solanales</taxon>
        <taxon>Solanaceae</taxon>
        <taxon>Solanoideae</taxon>
        <taxon>Solaneae</taxon>
        <taxon>Solanum</taxon>
    </lineage>
</organism>
<evidence type="ECO:0000313" key="2">
    <source>
        <dbReference type="EnsemblPlants" id="PGSC0003DMT400085348"/>
    </source>
</evidence>